<keyword evidence="1" id="KW-1133">Transmembrane helix</keyword>
<reference evidence="2 3" key="1">
    <citation type="submission" date="2016-11" db="EMBL/GenBank/DDBJ databases">
        <authorList>
            <person name="Jaros S."/>
            <person name="Januszkiewicz K."/>
            <person name="Wedrychowicz H."/>
        </authorList>
    </citation>
    <scope>NUCLEOTIDE SEQUENCE [LARGE SCALE GENOMIC DNA]</scope>
    <source>
        <strain evidence="2 3">DSM 8605</strain>
    </source>
</reference>
<dbReference type="RefSeq" id="WP_073340932.1">
    <property type="nucleotide sequence ID" value="NZ_FQXM01000049.1"/>
</dbReference>
<dbReference type="EMBL" id="FQXM01000049">
    <property type="protein sequence ID" value="SHI06307.1"/>
    <property type="molecule type" value="Genomic_DNA"/>
</dbReference>
<protein>
    <submittedName>
        <fullName evidence="2">Uncharacterized protein</fullName>
    </submittedName>
</protein>
<evidence type="ECO:0000313" key="3">
    <source>
        <dbReference type="Proteomes" id="UP000184447"/>
    </source>
</evidence>
<keyword evidence="3" id="KW-1185">Reference proteome</keyword>
<sequence length="72" mass="8339">MKRKINSLLISFIQFGIGFLLAEKITSLLGIEYQKFLSLEFAIYIIIATVCISISESLFYKITDKFRARKNK</sequence>
<evidence type="ECO:0000313" key="2">
    <source>
        <dbReference type="EMBL" id="SHI06307.1"/>
    </source>
</evidence>
<keyword evidence="1" id="KW-0812">Transmembrane</keyword>
<dbReference type="Proteomes" id="UP000184447">
    <property type="component" value="Unassembled WGS sequence"/>
</dbReference>
<feature type="transmembrane region" description="Helical" evidence="1">
    <location>
        <begin position="41"/>
        <end position="62"/>
    </location>
</feature>
<evidence type="ECO:0000256" key="1">
    <source>
        <dbReference type="SAM" id="Phobius"/>
    </source>
</evidence>
<dbReference type="AlphaFoldDB" id="A0A1M5Y2N8"/>
<gene>
    <name evidence="2" type="ORF">SAMN02745207_04146</name>
</gene>
<name>A0A1M5Y2N8_9CLOT</name>
<accession>A0A1M5Y2N8</accession>
<proteinExistence type="predicted"/>
<keyword evidence="1" id="KW-0472">Membrane</keyword>
<organism evidence="2 3">
    <name type="scientific">Clostridium grantii DSM 8605</name>
    <dbReference type="NCBI Taxonomy" id="1121316"/>
    <lineage>
        <taxon>Bacteria</taxon>
        <taxon>Bacillati</taxon>
        <taxon>Bacillota</taxon>
        <taxon>Clostridia</taxon>
        <taxon>Eubacteriales</taxon>
        <taxon>Clostridiaceae</taxon>
        <taxon>Clostridium</taxon>
    </lineage>
</organism>